<dbReference type="InterPro" id="IPR036514">
    <property type="entry name" value="SGNH_hydro_sf"/>
</dbReference>
<protein>
    <recommendedName>
        <fullName evidence="4">SGNH hydrolase-type esterase domain-containing protein</fullName>
    </recommendedName>
</protein>
<keyword evidence="1" id="KW-0732">Signal</keyword>
<feature type="signal peptide" evidence="1">
    <location>
        <begin position="1"/>
        <end position="22"/>
    </location>
</feature>
<dbReference type="RefSeq" id="WP_150115600.1">
    <property type="nucleotide sequence ID" value="NZ_AUAE01000019.1"/>
</dbReference>
<proteinExistence type="predicted"/>
<dbReference type="HOGENOM" id="CLU_733300_0_0_10"/>
<sequence length="377" mass="42267">MTMKYWSIFLFVMCLFILSACRDDSIEEASSIIPVTDAELTIGDKIYAVVGDTLKIYFNSIVLNSASGDYGLALKCDKGNNYSKYWRYIPKTDDVGESFMDLQLFDFKGNVLVEKQVLLITREARNPEFRRNLLCLGNSLMAAGQTPIELSRRLKGTSGLIDSPESLSLTNYSLVGRVQNSEQTVGWEGTPGWTWQKYIDSFDIQSYVDQYCEGQMDYIYLQLGINELLWLEPFADQSFIINGAKTLIDRIHKSYPSCKVLLGSVLLPSQNGGLGNKYPANIVSGIYGEKGFNLKVHRLNKAYNDLANSADYASFTYFIDNNAQFDCLNVYPKIERPSGNYVPGNETIDTDGIHPANIGYWQIAAGIFRALIGIEEA</sequence>
<dbReference type="GO" id="GO:0004622">
    <property type="term" value="F:phosphatidylcholine lysophospholipase activity"/>
    <property type="evidence" value="ECO:0007669"/>
    <property type="project" value="TreeGrafter"/>
</dbReference>
<dbReference type="AlphaFoldDB" id="A0A0F5JPD4"/>
<dbReference type="PROSITE" id="PS51257">
    <property type="entry name" value="PROKAR_LIPOPROTEIN"/>
    <property type="match status" value="1"/>
</dbReference>
<dbReference type="Proteomes" id="UP000033035">
    <property type="component" value="Unassembled WGS sequence"/>
</dbReference>
<dbReference type="InterPro" id="IPR051532">
    <property type="entry name" value="Ester_Hydrolysis_Enzymes"/>
</dbReference>
<dbReference type="STRING" id="1203610.HMPREF1536_00619"/>
<dbReference type="SUPFAM" id="SSF52266">
    <property type="entry name" value="SGNH hydrolase"/>
    <property type="match status" value="1"/>
</dbReference>
<keyword evidence="3" id="KW-1185">Reference proteome</keyword>
<dbReference type="PANTHER" id="PTHR30383">
    <property type="entry name" value="THIOESTERASE 1/PROTEASE 1/LYSOPHOSPHOLIPASE L1"/>
    <property type="match status" value="1"/>
</dbReference>
<dbReference type="PATRIC" id="fig|1203610.3.peg.638"/>
<gene>
    <name evidence="2" type="ORF">HMPREF1536_00619</name>
</gene>
<evidence type="ECO:0000313" key="2">
    <source>
        <dbReference type="EMBL" id="KKB59638.1"/>
    </source>
</evidence>
<name>A0A0F5JPD4_9BACT</name>
<organism evidence="2 3">
    <name type="scientific">Parabacteroides gordonii MS-1 = DSM 23371</name>
    <dbReference type="NCBI Taxonomy" id="1203610"/>
    <lineage>
        <taxon>Bacteria</taxon>
        <taxon>Pseudomonadati</taxon>
        <taxon>Bacteroidota</taxon>
        <taxon>Bacteroidia</taxon>
        <taxon>Bacteroidales</taxon>
        <taxon>Tannerellaceae</taxon>
        <taxon>Parabacteroides</taxon>
    </lineage>
</organism>
<dbReference type="PANTHER" id="PTHR30383:SF5">
    <property type="entry name" value="SGNH HYDROLASE-TYPE ESTERASE DOMAIN-CONTAINING PROTEIN"/>
    <property type="match status" value="1"/>
</dbReference>
<reference evidence="2 3" key="1">
    <citation type="submission" date="2013-04" db="EMBL/GenBank/DDBJ databases">
        <title>The Genome Sequence of Parabacteroides gordonii DSM 23371.</title>
        <authorList>
            <consortium name="The Broad Institute Genomics Platform"/>
            <person name="Earl A."/>
            <person name="Ward D."/>
            <person name="Feldgarden M."/>
            <person name="Gevers D."/>
            <person name="Martens E."/>
            <person name="Sakamoto M."/>
            <person name="Benno Y."/>
            <person name="Suzuki N."/>
            <person name="Matsunaga N."/>
            <person name="Koshihara K."/>
            <person name="Seki M."/>
            <person name="Komiya H."/>
            <person name="Walker B."/>
            <person name="Young S."/>
            <person name="Zeng Q."/>
            <person name="Gargeya S."/>
            <person name="Fitzgerald M."/>
            <person name="Haas B."/>
            <person name="Abouelleil A."/>
            <person name="Allen A.W."/>
            <person name="Alvarado L."/>
            <person name="Arachchi H.M."/>
            <person name="Berlin A.M."/>
            <person name="Chapman S.B."/>
            <person name="Gainer-Dewar J."/>
            <person name="Goldberg J."/>
            <person name="Griggs A."/>
            <person name="Gujja S."/>
            <person name="Hansen M."/>
            <person name="Howarth C."/>
            <person name="Imamovic A."/>
            <person name="Ireland A."/>
            <person name="Larimer J."/>
            <person name="McCowan C."/>
            <person name="Murphy C."/>
            <person name="Pearson M."/>
            <person name="Poon T.W."/>
            <person name="Priest M."/>
            <person name="Roberts A."/>
            <person name="Saif S."/>
            <person name="Shea T."/>
            <person name="Sisk P."/>
            <person name="Sykes S."/>
            <person name="Wortman J."/>
            <person name="Nusbaum C."/>
            <person name="Birren B."/>
        </authorList>
    </citation>
    <scope>NUCLEOTIDE SEQUENCE [LARGE SCALE GENOMIC DNA]</scope>
    <source>
        <strain evidence="2 3">MS-1</strain>
    </source>
</reference>
<feature type="chain" id="PRO_5002489850" description="SGNH hydrolase-type esterase domain-containing protein" evidence="1">
    <location>
        <begin position="23"/>
        <end position="377"/>
    </location>
</feature>
<evidence type="ECO:0000313" key="3">
    <source>
        <dbReference type="Proteomes" id="UP000033035"/>
    </source>
</evidence>
<dbReference type="EMBL" id="AQHW01000003">
    <property type="protein sequence ID" value="KKB59638.1"/>
    <property type="molecule type" value="Genomic_DNA"/>
</dbReference>
<comment type="caution">
    <text evidence="2">The sequence shown here is derived from an EMBL/GenBank/DDBJ whole genome shotgun (WGS) entry which is preliminary data.</text>
</comment>
<evidence type="ECO:0000256" key="1">
    <source>
        <dbReference type="SAM" id="SignalP"/>
    </source>
</evidence>
<dbReference type="Gene3D" id="3.40.50.1110">
    <property type="entry name" value="SGNH hydrolase"/>
    <property type="match status" value="1"/>
</dbReference>
<evidence type="ECO:0008006" key="4">
    <source>
        <dbReference type="Google" id="ProtNLM"/>
    </source>
</evidence>
<accession>A0A0F5JPD4</accession>